<keyword evidence="1" id="KW-0472">Membrane</keyword>
<evidence type="ECO:0000256" key="1">
    <source>
        <dbReference type="SAM" id="Phobius"/>
    </source>
</evidence>
<gene>
    <name evidence="2" type="ORF">ABT56_12365</name>
</gene>
<dbReference type="EMBL" id="LDOT01000015">
    <property type="protein sequence ID" value="KLV05173.1"/>
    <property type="molecule type" value="Genomic_DNA"/>
</dbReference>
<protein>
    <submittedName>
        <fullName evidence="2">Uncharacterized protein</fullName>
    </submittedName>
</protein>
<name>A0A0J1GZX7_9GAMM</name>
<organism evidence="2 3">
    <name type="scientific">Photobacterium aquae</name>
    <dbReference type="NCBI Taxonomy" id="1195763"/>
    <lineage>
        <taxon>Bacteria</taxon>
        <taxon>Pseudomonadati</taxon>
        <taxon>Pseudomonadota</taxon>
        <taxon>Gammaproteobacteria</taxon>
        <taxon>Vibrionales</taxon>
        <taxon>Vibrionaceae</taxon>
        <taxon>Photobacterium</taxon>
    </lineage>
</organism>
<sequence length="117" mass="13399">MKSELWYDCPKCNNHRELKIKQVITLEKFNKVICSSCGENLLLDDEGIQIAQKRYKDFESLLPYQLGFSSVILTSTLMHFSGLMPTEGLFSGCFIGVCIFLKLILIKFNGLNLTFKH</sequence>
<dbReference type="OrthoDB" id="5892095at2"/>
<accession>A0A0J1GZX7</accession>
<keyword evidence="1" id="KW-0812">Transmembrane</keyword>
<comment type="caution">
    <text evidence="2">The sequence shown here is derived from an EMBL/GenBank/DDBJ whole genome shotgun (WGS) entry which is preliminary data.</text>
</comment>
<feature type="transmembrane region" description="Helical" evidence="1">
    <location>
        <begin position="61"/>
        <end position="82"/>
    </location>
</feature>
<dbReference type="STRING" id="1195763.ABT56_12365"/>
<feature type="transmembrane region" description="Helical" evidence="1">
    <location>
        <begin position="88"/>
        <end position="106"/>
    </location>
</feature>
<dbReference type="Proteomes" id="UP000036097">
    <property type="component" value="Unassembled WGS sequence"/>
</dbReference>
<dbReference type="PATRIC" id="fig|1195763.3.peg.2610"/>
<reference evidence="2 3" key="1">
    <citation type="submission" date="2015-05" db="EMBL/GenBank/DDBJ databases">
        <title>Photobacterium galathea sp. nov.</title>
        <authorList>
            <person name="Machado H."/>
            <person name="Gram L."/>
        </authorList>
    </citation>
    <scope>NUCLEOTIDE SEQUENCE [LARGE SCALE GENOMIC DNA]</scope>
    <source>
        <strain evidence="2 3">CGMCC 1.12159</strain>
    </source>
</reference>
<proteinExistence type="predicted"/>
<dbReference type="RefSeq" id="WP_047879188.1">
    <property type="nucleotide sequence ID" value="NZ_LDOT01000015.1"/>
</dbReference>
<keyword evidence="3" id="KW-1185">Reference proteome</keyword>
<evidence type="ECO:0000313" key="3">
    <source>
        <dbReference type="Proteomes" id="UP000036097"/>
    </source>
</evidence>
<dbReference type="AlphaFoldDB" id="A0A0J1GZX7"/>
<evidence type="ECO:0000313" key="2">
    <source>
        <dbReference type="EMBL" id="KLV05173.1"/>
    </source>
</evidence>
<keyword evidence="1" id="KW-1133">Transmembrane helix</keyword>